<evidence type="ECO:0000313" key="1">
    <source>
        <dbReference type="EMBL" id="OCT72901.1"/>
    </source>
</evidence>
<reference evidence="2" key="1">
    <citation type="journal article" date="2016" name="Nature">
        <title>Genome evolution in the allotetraploid frog Xenopus laevis.</title>
        <authorList>
            <person name="Session A.M."/>
            <person name="Uno Y."/>
            <person name="Kwon T."/>
            <person name="Chapman J.A."/>
            <person name="Toyoda A."/>
            <person name="Takahashi S."/>
            <person name="Fukui A."/>
            <person name="Hikosaka A."/>
            <person name="Suzuki A."/>
            <person name="Kondo M."/>
            <person name="van Heeringen S.J."/>
            <person name="Quigley I."/>
            <person name="Heinz S."/>
            <person name="Ogino H."/>
            <person name="Ochi H."/>
            <person name="Hellsten U."/>
            <person name="Lyons J.B."/>
            <person name="Simakov O."/>
            <person name="Putnam N."/>
            <person name="Stites J."/>
            <person name="Kuroki Y."/>
            <person name="Tanaka T."/>
            <person name="Michiue T."/>
            <person name="Watanabe M."/>
            <person name="Bogdanovic O."/>
            <person name="Lister R."/>
            <person name="Georgiou G."/>
            <person name="Paranjpe S.S."/>
            <person name="van Kruijsbergen I."/>
            <person name="Shu S."/>
            <person name="Carlson J."/>
            <person name="Kinoshita T."/>
            <person name="Ohta Y."/>
            <person name="Mawaribuchi S."/>
            <person name="Jenkins J."/>
            <person name="Grimwood J."/>
            <person name="Schmutz J."/>
            <person name="Mitros T."/>
            <person name="Mozaffari S.V."/>
            <person name="Suzuki Y."/>
            <person name="Haramoto Y."/>
            <person name="Yamamoto T.S."/>
            <person name="Takagi C."/>
            <person name="Heald R."/>
            <person name="Miller K."/>
            <person name="Haudenschild C."/>
            <person name="Kitzman J."/>
            <person name="Nakayama T."/>
            <person name="Izutsu Y."/>
            <person name="Robert J."/>
            <person name="Fortriede J."/>
            <person name="Burns K."/>
            <person name="Lotay V."/>
            <person name="Karimi K."/>
            <person name="Yasuoka Y."/>
            <person name="Dichmann D.S."/>
            <person name="Flajnik M.F."/>
            <person name="Houston D.W."/>
            <person name="Shendure J."/>
            <person name="DuPasquier L."/>
            <person name="Vize P.D."/>
            <person name="Zorn A.M."/>
            <person name="Ito M."/>
            <person name="Marcotte E.M."/>
            <person name="Wallingford J.B."/>
            <person name="Ito Y."/>
            <person name="Asashima M."/>
            <person name="Ueno N."/>
            <person name="Matsuda Y."/>
            <person name="Veenstra G.J."/>
            <person name="Fujiyama A."/>
            <person name="Harland R.M."/>
            <person name="Taira M."/>
            <person name="Rokhsar D.S."/>
        </authorList>
    </citation>
    <scope>NUCLEOTIDE SEQUENCE [LARGE SCALE GENOMIC DNA]</scope>
    <source>
        <strain evidence="2">J</strain>
    </source>
</reference>
<accession>A0A974HCZ3</accession>
<evidence type="ECO:0000313" key="2">
    <source>
        <dbReference type="Proteomes" id="UP000694892"/>
    </source>
</evidence>
<sequence>MIPACPISAGSIANCPLAMYHYSKRWGSMYNSITPKICFNMTGQHLCVFPLIKRSLSNPTYDWTQCSIQM</sequence>
<dbReference type="EMBL" id="CM004478">
    <property type="protein sequence ID" value="OCT72901.1"/>
    <property type="molecule type" value="Genomic_DNA"/>
</dbReference>
<dbReference type="Proteomes" id="UP000694892">
    <property type="component" value="Chromosome 7L"/>
</dbReference>
<dbReference type="AlphaFoldDB" id="A0A974HCZ3"/>
<name>A0A974HCZ3_XENLA</name>
<proteinExistence type="predicted"/>
<protein>
    <submittedName>
        <fullName evidence="1">Uncharacterized protein</fullName>
    </submittedName>
</protein>
<organism evidence="1 2">
    <name type="scientific">Xenopus laevis</name>
    <name type="common">African clawed frog</name>
    <dbReference type="NCBI Taxonomy" id="8355"/>
    <lineage>
        <taxon>Eukaryota</taxon>
        <taxon>Metazoa</taxon>
        <taxon>Chordata</taxon>
        <taxon>Craniata</taxon>
        <taxon>Vertebrata</taxon>
        <taxon>Euteleostomi</taxon>
        <taxon>Amphibia</taxon>
        <taxon>Batrachia</taxon>
        <taxon>Anura</taxon>
        <taxon>Pipoidea</taxon>
        <taxon>Pipidae</taxon>
        <taxon>Xenopodinae</taxon>
        <taxon>Xenopus</taxon>
        <taxon>Xenopus</taxon>
    </lineage>
</organism>
<gene>
    <name evidence="1" type="ORF">XELAEV_18035882mg</name>
</gene>